<evidence type="ECO:0000313" key="5">
    <source>
        <dbReference type="Proteomes" id="UP000564536"/>
    </source>
</evidence>
<dbReference type="Gene3D" id="4.10.810.10">
    <property type="entry name" value="Virus Scaffolding Protein, Chain A"/>
    <property type="match status" value="1"/>
</dbReference>
<evidence type="ECO:0000313" key="4">
    <source>
        <dbReference type="Proteomes" id="UP000223060"/>
    </source>
</evidence>
<reference evidence="4" key="1">
    <citation type="submission" date="2015-03" db="EMBL/GenBank/DDBJ databases">
        <authorList>
            <person name="Ferrari E."/>
            <person name="Walter M.C."/>
            <person name="Huptas C."/>
            <person name="Scherer S."/>
            <person name="Mueller-Herbst S."/>
        </authorList>
    </citation>
    <scope>NUCLEOTIDE SEQUENCE [LARGE SCALE GENOMIC DNA]</scope>
    <source>
        <strain evidence="4">LWP01</strain>
    </source>
</reference>
<protein>
    <submittedName>
        <fullName evidence="3">IDEAL domain-containing protein</fullName>
    </submittedName>
</protein>
<reference evidence="2" key="2">
    <citation type="submission" date="2015-03" db="EMBL/GenBank/DDBJ databases">
        <authorList>
            <person name="Murphy D."/>
        </authorList>
    </citation>
    <scope>NUCLEOTIDE SEQUENCE [LARGE SCALE GENOMIC DNA]</scope>
    <source>
        <strain evidence="2">WS 4560</strain>
    </source>
</reference>
<dbReference type="InterPro" id="IPR014957">
    <property type="entry name" value="IDEAL_dom"/>
</dbReference>
<dbReference type="KEGG" id="lwi:UE46_13440"/>
<dbReference type="SMART" id="SM00914">
    <property type="entry name" value="IDEAL"/>
    <property type="match status" value="1"/>
</dbReference>
<organism evidence="2 4">
    <name type="scientific">Listeria weihenstephanensis</name>
    <dbReference type="NCBI Taxonomy" id="1006155"/>
    <lineage>
        <taxon>Bacteria</taxon>
        <taxon>Bacillati</taxon>
        <taxon>Bacillota</taxon>
        <taxon>Bacilli</taxon>
        <taxon>Bacillales</taxon>
        <taxon>Listeriaceae</taxon>
        <taxon>Listeria</taxon>
    </lineage>
</organism>
<dbReference type="Proteomes" id="UP000564536">
    <property type="component" value="Unassembled WGS sequence"/>
</dbReference>
<dbReference type="EMBL" id="JAARRL010000002">
    <property type="protein sequence ID" value="MBC1499212.1"/>
    <property type="molecule type" value="Genomic_DNA"/>
</dbReference>
<evidence type="ECO:0000313" key="3">
    <source>
        <dbReference type="EMBL" id="MBC1499212.1"/>
    </source>
</evidence>
<dbReference type="AlphaFoldDB" id="A0A1S7FWW1"/>
<feature type="domain" description="IDEAL" evidence="1">
    <location>
        <begin position="31"/>
        <end position="67"/>
    </location>
</feature>
<dbReference type="InterPro" id="IPR027393">
    <property type="entry name" value="Virus_scaffolding_prot_C"/>
</dbReference>
<dbReference type="EMBL" id="CP011102">
    <property type="protein sequence ID" value="AQY51931.1"/>
    <property type="molecule type" value="Genomic_DNA"/>
</dbReference>
<evidence type="ECO:0000313" key="2">
    <source>
        <dbReference type="EMBL" id="AQY51931.1"/>
    </source>
</evidence>
<accession>A0A1S7FWW1</accession>
<keyword evidence="4" id="KW-1185">Reference proteome</keyword>
<evidence type="ECO:0000259" key="1">
    <source>
        <dbReference type="SMART" id="SM00914"/>
    </source>
</evidence>
<reference evidence="3 5" key="3">
    <citation type="submission" date="2020-03" db="EMBL/GenBank/DDBJ databases">
        <title>Soil Listeria distribution.</title>
        <authorList>
            <person name="Liao J."/>
            <person name="Wiedmann M."/>
        </authorList>
    </citation>
    <scope>NUCLEOTIDE SEQUENCE [LARGE SCALE GENOMIC DNA]</scope>
    <source>
        <strain evidence="3 5">FSL L7-1523</strain>
    </source>
</reference>
<name>A0A1S7FWW1_9LIST</name>
<proteinExistence type="predicted"/>
<dbReference type="Pfam" id="PF08858">
    <property type="entry name" value="IDEAL"/>
    <property type="match status" value="1"/>
</dbReference>
<dbReference type="Proteomes" id="UP000223060">
    <property type="component" value="Chromosome"/>
</dbReference>
<sequence length="77" mass="9071">MEMRDFSSSLVNQVGVLKGEKELVNTFIECYMTMLLDEHQVQQLKDEIDIALDNQDKAKFYLLTEKLNKMQQEMLII</sequence>
<gene>
    <name evidence="3" type="ORF">HB943_01265</name>
    <name evidence="2" type="ORF">UE46_13440</name>
</gene>
<dbReference type="RefSeq" id="WP_036062686.1">
    <property type="nucleotide sequence ID" value="NZ_CP011102.1"/>
</dbReference>